<comment type="caution">
    <text evidence="1">The sequence shown here is derived from an EMBL/GenBank/DDBJ whole genome shotgun (WGS) entry which is preliminary data.</text>
</comment>
<dbReference type="Gramene" id="mRNA:HanXRQr2_Chr07g0295431">
    <property type="protein sequence ID" value="mRNA:HanXRQr2_Chr07g0295431"/>
    <property type="gene ID" value="HanXRQr2_Chr07g0295431"/>
</dbReference>
<gene>
    <name evidence="1" type="ORF">HanXRQr2_Chr07g0295431</name>
</gene>
<accession>A0A9K3NGE4</accession>
<protein>
    <submittedName>
        <fullName evidence="1">Uncharacterized protein</fullName>
    </submittedName>
</protein>
<proteinExistence type="predicted"/>
<reference evidence="1" key="2">
    <citation type="submission" date="2020-06" db="EMBL/GenBank/DDBJ databases">
        <title>Helianthus annuus Genome sequencing and assembly Release 2.</title>
        <authorList>
            <person name="Gouzy J."/>
            <person name="Langlade N."/>
            <person name="Munos S."/>
        </authorList>
    </citation>
    <scope>NUCLEOTIDE SEQUENCE</scope>
    <source>
        <tissue evidence="1">Leaves</tissue>
    </source>
</reference>
<dbReference type="EMBL" id="MNCJ02000322">
    <property type="protein sequence ID" value="KAF5798653.1"/>
    <property type="molecule type" value="Genomic_DNA"/>
</dbReference>
<keyword evidence="2" id="KW-1185">Reference proteome</keyword>
<reference evidence="1" key="1">
    <citation type="journal article" date="2017" name="Nature">
        <title>The sunflower genome provides insights into oil metabolism, flowering and Asterid evolution.</title>
        <authorList>
            <person name="Badouin H."/>
            <person name="Gouzy J."/>
            <person name="Grassa C.J."/>
            <person name="Murat F."/>
            <person name="Staton S.E."/>
            <person name="Cottret L."/>
            <person name="Lelandais-Briere C."/>
            <person name="Owens G.L."/>
            <person name="Carrere S."/>
            <person name="Mayjonade B."/>
            <person name="Legrand L."/>
            <person name="Gill N."/>
            <person name="Kane N.C."/>
            <person name="Bowers J.E."/>
            <person name="Hubner S."/>
            <person name="Bellec A."/>
            <person name="Berard A."/>
            <person name="Berges H."/>
            <person name="Blanchet N."/>
            <person name="Boniface M.C."/>
            <person name="Brunel D."/>
            <person name="Catrice O."/>
            <person name="Chaidir N."/>
            <person name="Claudel C."/>
            <person name="Donnadieu C."/>
            <person name="Faraut T."/>
            <person name="Fievet G."/>
            <person name="Helmstetter N."/>
            <person name="King M."/>
            <person name="Knapp S.J."/>
            <person name="Lai Z."/>
            <person name="Le Paslier M.C."/>
            <person name="Lippi Y."/>
            <person name="Lorenzon L."/>
            <person name="Mandel J.R."/>
            <person name="Marage G."/>
            <person name="Marchand G."/>
            <person name="Marquand E."/>
            <person name="Bret-Mestries E."/>
            <person name="Morien E."/>
            <person name="Nambeesan S."/>
            <person name="Nguyen T."/>
            <person name="Pegot-Espagnet P."/>
            <person name="Pouilly N."/>
            <person name="Raftis F."/>
            <person name="Sallet E."/>
            <person name="Schiex T."/>
            <person name="Thomas J."/>
            <person name="Vandecasteele C."/>
            <person name="Vares D."/>
            <person name="Vear F."/>
            <person name="Vautrin S."/>
            <person name="Crespi M."/>
            <person name="Mangin B."/>
            <person name="Burke J.M."/>
            <person name="Salse J."/>
            <person name="Munos S."/>
            <person name="Vincourt P."/>
            <person name="Rieseberg L.H."/>
            <person name="Langlade N.B."/>
        </authorList>
    </citation>
    <scope>NUCLEOTIDE SEQUENCE</scope>
    <source>
        <tissue evidence="1">Leaves</tissue>
    </source>
</reference>
<evidence type="ECO:0000313" key="1">
    <source>
        <dbReference type="EMBL" id="KAF5798653.1"/>
    </source>
</evidence>
<name>A0A9K3NGE4_HELAN</name>
<sequence length="82" mass="9188">MGSNGSGKKFEGALSVKGNAVVEALEWKRVEAYMTGLRAFADECGLTVKKLDEKLERTLLHSYRKFCASSIGLFFRVWIQNV</sequence>
<dbReference type="AlphaFoldDB" id="A0A9K3NGE4"/>
<dbReference type="Proteomes" id="UP000215914">
    <property type="component" value="Unassembled WGS sequence"/>
</dbReference>
<evidence type="ECO:0000313" key="2">
    <source>
        <dbReference type="Proteomes" id="UP000215914"/>
    </source>
</evidence>
<organism evidence="1 2">
    <name type="scientific">Helianthus annuus</name>
    <name type="common">Common sunflower</name>
    <dbReference type="NCBI Taxonomy" id="4232"/>
    <lineage>
        <taxon>Eukaryota</taxon>
        <taxon>Viridiplantae</taxon>
        <taxon>Streptophyta</taxon>
        <taxon>Embryophyta</taxon>
        <taxon>Tracheophyta</taxon>
        <taxon>Spermatophyta</taxon>
        <taxon>Magnoliopsida</taxon>
        <taxon>eudicotyledons</taxon>
        <taxon>Gunneridae</taxon>
        <taxon>Pentapetalae</taxon>
        <taxon>asterids</taxon>
        <taxon>campanulids</taxon>
        <taxon>Asterales</taxon>
        <taxon>Asteraceae</taxon>
        <taxon>Asteroideae</taxon>
        <taxon>Heliantheae alliance</taxon>
        <taxon>Heliantheae</taxon>
        <taxon>Helianthus</taxon>
    </lineage>
</organism>